<organism evidence="1 2">
    <name type="scientific">Datura stramonium</name>
    <name type="common">Jimsonweed</name>
    <name type="synonym">Common thornapple</name>
    <dbReference type="NCBI Taxonomy" id="4076"/>
    <lineage>
        <taxon>Eukaryota</taxon>
        <taxon>Viridiplantae</taxon>
        <taxon>Streptophyta</taxon>
        <taxon>Embryophyta</taxon>
        <taxon>Tracheophyta</taxon>
        <taxon>Spermatophyta</taxon>
        <taxon>Magnoliopsida</taxon>
        <taxon>eudicotyledons</taxon>
        <taxon>Gunneridae</taxon>
        <taxon>Pentapetalae</taxon>
        <taxon>asterids</taxon>
        <taxon>lamiids</taxon>
        <taxon>Solanales</taxon>
        <taxon>Solanaceae</taxon>
        <taxon>Solanoideae</taxon>
        <taxon>Datureae</taxon>
        <taxon>Datura</taxon>
    </lineage>
</organism>
<reference evidence="1 2" key="1">
    <citation type="journal article" date="2021" name="BMC Genomics">
        <title>Datura genome reveals duplications of psychoactive alkaloid biosynthetic genes and high mutation rate following tissue culture.</title>
        <authorList>
            <person name="Rajewski A."/>
            <person name="Carter-House D."/>
            <person name="Stajich J."/>
            <person name="Litt A."/>
        </authorList>
    </citation>
    <scope>NUCLEOTIDE SEQUENCE [LARGE SCALE GENOMIC DNA]</scope>
    <source>
        <strain evidence="1">AR-01</strain>
    </source>
</reference>
<dbReference type="PANTHER" id="PTHR32370">
    <property type="entry name" value="OS12G0117600 PROTEIN"/>
    <property type="match status" value="1"/>
</dbReference>
<accession>A0ABS8WQN8</accession>
<dbReference type="Proteomes" id="UP000823775">
    <property type="component" value="Unassembled WGS sequence"/>
</dbReference>
<name>A0ABS8WQN8_DATST</name>
<evidence type="ECO:0000313" key="2">
    <source>
        <dbReference type="Proteomes" id="UP000823775"/>
    </source>
</evidence>
<dbReference type="InterPro" id="IPR043454">
    <property type="entry name" value="NPH3/RPT2-like"/>
</dbReference>
<evidence type="ECO:0000313" key="1">
    <source>
        <dbReference type="EMBL" id="MCE3052351.1"/>
    </source>
</evidence>
<protein>
    <submittedName>
        <fullName evidence="1">Uncharacterized protein</fullName>
    </submittedName>
</protein>
<proteinExistence type="predicted"/>
<gene>
    <name evidence="1" type="ORF">HAX54_052382</name>
</gene>
<sequence length="124" mass="14252">MPLQAPCDLQIHVNGQQTFFLHQLKKIIKQEKKTQIKSSGIEILDFPGGAEGFEVVSRFCYNNGNIKIIVSNACLLICSVNFLEMTEKWSSCNLLHQAETFLEGLFYWSVCRGIRVRWVWGQIK</sequence>
<keyword evidence="2" id="KW-1185">Reference proteome</keyword>
<dbReference type="EMBL" id="JACEIK010009482">
    <property type="protein sequence ID" value="MCE3052351.1"/>
    <property type="molecule type" value="Genomic_DNA"/>
</dbReference>
<comment type="caution">
    <text evidence="1">The sequence shown here is derived from an EMBL/GenBank/DDBJ whole genome shotgun (WGS) entry which is preliminary data.</text>
</comment>